<dbReference type="InterPro" id="IPR002401">
    <property type="entry name" value="Cyt_P450_E_grp-I"/>
</dbReference>
<keyword evidence="7" id="KW-0560">Oxidoreductase</keyword>
<keyword evidence="7" id="KW-0503">Monooxygenase</keyword>
<dbReference type="InterPro" id="IPR050121">
    <property type="entry name" value="Cytochrome_P450_monoxygenase"/>
</dbReference>
<organism evidence="8 9">
    <name type="scientific">[Torrubiella] hemipterigena</name>
    <dbReference type="NCBI Taxonomy" id="1531966"/>
    <lineage>
        <taxon>Eukaryota</taxon>
        <taxon>Fungi</taxon>
        <taxon>Dikarya</taxon>
        <taxon>Ascomycota</taxon>
        <taxon>Pezizomycotina</taxon>
        <taxon>Sordariomycetes</taxon>
        <taxon>Hypocreomycetidae</taxon>
        <taxon>Hypocreales</taxon>
        <taxon>Clavicipitaceae</taxon>
        <taxon>Clavicipitaceae incertae sedis</taxon>
        <taxon>'Torrubiella' clade</taxon>
    </lineage>
</organism>
<evidence type="ECO:0000256" key="2">
    <source>
        <dbReference type="ARBA" id="ARBA00010617"/>
    </source>
</evidence>
<dbReference type="HOGENOM" id="CLU_025001_1_0_1"/>
<keyword evidence="3 6" id="KW-0349">Heme</keyword>
<comment type="similarity">
    <text evidence="2 7">Belongs to the cytochrome P450 family.</text>
</comment>
<reference evidence="8 9" key="1">
    <citation type="journal article" date="2015" name="Genome Announc.">
        <title>Draft Genome Sequence and Gene Annotation of the Entomopathogenic Fungus Verticillium hemipterigenum.</title>
        <authorList>
            <person name="Horn F."/>
            <person name="Habel A."/>
            <person name="Scharf D.H."/>
            <person name="Dworschak J."/>
            <person name="Brakhage A.A."/>
            <person name="Guthke R."/>
            <person name="Hertweck C."/>
            <person name="Linde J."/>
        </authorList>
    </citation>
    <scope>NUCLEOTIDE SEQUENCE [LARGE SCALE GENOMIC DNA]</scope>
</reference>
<comment type="cofactor">
    <cofactor evidence="1 6">
        <name>heme</name>
        <dbReference type="ChEBI" id="CHEBI:30413"/>
    </cofactor>
</comment>
<dbReference type="AlphaFoldDB" id="A0A0A1TRQ1"/>
<dbReference type="GO" id="GO:0016705">
    <property type="term" value="F:oxidoreductase activity, acting on paired donors, with incorporation or reduction of molecular oxygen"/>
    <property type="evidence" value="ECO:0007669"/>
    <property type="project" value="InterPro"/>
</dbReference>
<dbReference type="GO" id="GO:0020037">
    <property type="term" value="F:heme binding"/>
    <property type="evidence" value="ECO:0007669"/>
    <property type="project" value="InterPro"/>
</dbReference>
<keyword evidence="9" id="KW-1185">Reference proteome</keyword>
<dbReference type="Gene3D" id="1.10.630.10">
    <property type="entry name" value="Cytochrome P450"/>
    <property type="match status" value="1"/>
</dbReference>
<evidence type="ECO:0000256" key="5">
    <source>
        <dbReference type="ARBA" id="ARBA00023004"/>
    </source>
</evidence>
<dbReference type="EMBL" id="CDHN01000007">
    <property type="protein sequence ID" value="CEJ94648.1"/>
    <property type="molecule type" value="Genomic_DNA"/>
</dbReference>
<dbReference type="PROSITE" id="PS00086">
    <property type="entry name" value="CYTOCHROME_P450"/>
    <property type="match status" value="1"/>
</dbReference>
<keyword evidence="4 6" id="KW-0479">Metal-binding</keyword>
<evidence type="ECO:0000256" key="1">
    <source>
        <dbReference type="ARBA" id="ARBA00001971"/>
    </source>
</evidence>
<proteinExistence type="inferred from homology"/>
<evidence type="ECO:0000313" key="8">
    <source>
        <dbReference type="EMBL" id="CEJ94648.1"/>
    </source>
</evidence>
<name>A0A0A1TRQ1_9HYPO</name>
<evidence type="ECO:0000256" key="6">
    <source>
        <dbReference type="PIRSR" id="PIRSR602401-1"/>
    </source>
</evidence>
<evidence type="ECO:0000313" key="9">
    <source>
        <dbReference type="Proteomes" id="UP000039046"/>
    </source>
</evidence>
<feature type="binding site" description="axial binding residue" evidence="6">
    <location>
        <position position="518"/>
    </location>
    <ligand>
        <name>heme</name>
        <dbReference type="ChEBI" id="CHEBI:30413"/>
    </ligand>
    <ligandPart>
        <name>Fe</name>
        <dbReference type="ChEBI" id="CHEBI:18248"/>
    </ligandPart>
</feature>
<dbReference type="InterPro" id="IPR001128">
    <property type="entry name" value="Cyt_P450"/>
</dbReference>
<keyword evidence="5 6" id="KW-0408">Iron</keyword>
<dbReference type="GO" id="GO:0005506">
    <property type="term" value="F:iron ion binding"/>
    <property type="evidence" value="ECO:0007669"/>
    <property type="project" value="InterPro"/>
</dbReference>
<gene>
    <name evidence="8" type="ORF">VHEMI10167</name>
</gene>
<evidence type="ECO:0000256" key="3">
    <source>
        <dbReference type="ARBA" id="ARBA00022617"/>
    </source>
</evidence>
<dbReference type="Pfam" id="PF00067">
    <property type="entry name" value="p450"/>
    <property type="match status" value="2"/>
</dbReference>
<sequence>MPTTANLALLGVATVATLYIIYRRLLPKPIPGIPYNEGSESRILGDIPNFLHELSSTGDFAQWFVKQAKSSNSPLKQVFLNPFTKPMVILSDPRETMDVMTKRAKDFDRPSSLADILDPVVGPSQIHLQSGSKHKMHRRLVQDTMTPNFLQTVATPNIEIASDNFIELWKVKTKLAQGRPFAAEDDMSRVTLDGVLAFAFGPEYPYSALKPQLELVNGMSITDGDIDLDVPLEFGEAEYHPSLGAALDLVWYSGKIMNSVVYSLSWQKYKYTSRFKMLMRRKADMIKTEITKAIQKRAESTEEPRILHAVDLMVDREARQAERQGREPDFFSASMIGETYLFIVAGHDTSSAVMSWMLKLLSDKPEYQSKLRRILFDAYPTAFSENRMPSAAEMASTSVPFLDAFMEESFRYIPTSAGSIREAMHDTVLLGKYIPKGTNILLMNKGPGYHEPSLQIDEGLRSTTSQETKKSQMARIWENEDDLHEFKPERWLKEVDGKTIFDASAGAVDNFGAGPRGCFGRRLAYLEVRMLLTRILWMFELDKCPVELSGYEGYLNVVNKPQKCFVRPRLVDHSKY</sequence>
<dbReference type="PANTHER" id="PTHR24305:SF232">
    <property type="entry name" value="P450, PUTATIVE (EUROFUNG)-RELATED"/>
    <property type="match status" value="1"/>
</dbReference>
<evidence type="ECO:0000256" key="7">
    <source>
        <dbReference type="RuleBase" id="RU000461"/>
    </source>
</evidence>
<dbReference type="SUPFAM" id="SSF48264">
    <property type="entry name" value="Cytochrome P450"/>
    <property type="match status" value="1"/>
</dbReference>
<dbReference type="InterPro" id="IPR017972">
    <property type="entry name" value="Cyt_P450_CS"/>
</dbReference>
<protein>
    <recommendedName>
        <fullName evidence="10">Cytochrome P450</fullName>
    </recommendedName>
</protein>
<dbReference type="PANTHER" id="PTHR24305">
    <property type="entry name" value="CYTOCHROME P450"/>
    <property type="match status" value="1"/>
</dbReference>
<dbReference type="STRING" id="1531966.A0A0A1TRQ1"/>
<dbReference type="PRINTS" id="PR00463">
    <property type="entry name" value="EP450I"/>
</dbReference>
<dbReference type="OrthoDB" id="1470350at2759"/>
<dbReference type="Proteomes" id="UP000039046">
    <property type="component" value="Unassembled WGS sequence"/>
</dbReference>
<dbReference type="PRINTS" id="PR00385">
    <property type="entry name" value="P450"/>
</dbReference>
<dbReference type="GO" id="GO:0004497">
    <property type="term" value="F:monooxygenase activity"/>
    <property type="evidence" value="ECO:0007669"/>
    <property type="project" value="UniProtKB-KW"/>
</dbReference>
<dbReference type="InterPro" id="IPR036396">
    <property type="entry name" value="Cyt_P450_sf"/>
</dbReference>
<accession>A0A0A1TRQ1</accession>
<evidence type="ECO:0008006" key="10">
    <source>
        <dbReference type="Google" id="ProtNLM"/>
    </source>
</evidence>
<evidence type="ECO:0000256" key="4">
    <source>
        <dbReference type="ARBA" id="ARBA00022723"/>
    </source>
</evidence>